<dbReference type="SMART" id="SM00387">
    <property type="entry name" value="HATPase_c"/>
    <property type="match status" value="1"/>
</dbReference>
<dbReference type="PANTHER" id="PTHR45453:SF2">
    <property type="entry name" value="HISTIDINE KINASE"/>
    <property type="match status" value="1"/>
</dbReference>
<dbReference type="Pfam" id="PF02518">
    <property type="entry name" value="HATPase_c"/>
    <property type="match status" value="1"/>
</dbReference>
<evidence type="ECO:0000256" key="1">
    <source>
        <dbReference type="ARBA" id="ARBA00000085"/>
    </source>
</evidence>
<comment type="catalytic activity">
    <reaction evidence="1">
        <text>ATP + protein L-histidine = ADP + protein N-phospho-L-histidine.</text>
        <dbReference type="EC" id="2.7.13.3"/>
    </reaction>
</comment>
<keyword evidence="6" id="KW-0808">Transferase</keyword>
<keyword evidence="4" id="KW-1003">Cell membrane</keyword>
<feature type="domain" description="Histidine kinase" evidence="15">
    <location>
        <begin position="120"/>
        <end position="327"/>
    </location>
</feature>
<evidence type="ECO:0000256" key="3">
    <source>
        <dbReference type="ARBA" id="ARBA00012438"/>
    </source>
</evidence>
<dbReference type="SUPFAM" id="SSF55874">
    <property type="entry name" value="ATPase domain of HSP90 chaperone/DNA topoisomerase II/histidine kinase"/>
    <property type="match status" value="1"/>
</dbReference>
<dbReference type="PROSITE" id="PS50109">
    <property type="entry name" value="HIS_KIN"/>
    <property type="match status" value="1"/>
</dbReference>
<dbReference type="InterPro" id="IPR004358">
    <property type="entry name" value="Sig_transdc_His_kin-like_C"/>
</dbReference>
<name>A0ABU6GMY6_9BACL</name>
<keyword evidence="7 14" id="KW-0812">Transmembrane</keyword>
<dbReference type="EMBL" id="JARLKZ010000008">
    <property type="protein sequence ID" value="MEC0241112.1"/>
    <property type="molecule type" value="Genomic_DNA"/>
</dbReference>
<dbReference type="Proteomes" id="UP001344632">
    <property type="component" value="Unassembled WGS sequence"/>
</dbReference>
<proteinExistence type="predicted"/>
<evidence type="ECO:0000256" key="14">
    <source>
        <dbReference type="SAM" id="Phobius"/>
    </source>
</evidence>
<keyword evidence="17" id="KW-1185">Reference proteome</keyword>
<evidence type="ECO:0000256" key="13">
    <source>
        <dbReference type="ARBA" id="ARBA00023136"/>
    </source>
</evidence>
<feature type="transmembrane region" description="Helical" evidence="14">
    <location>
        <begin position="9"/>
        <end position="28"/>
    </location>
</feature>
<organism evidence="16 17">
    <name type="scientific">Paenibacillus dokdonensis</name>
    <dbReference type="NCBI Taxonomy" id="2567944"/>
    <lineage>
        <taxon>Bacteria</taxon>
        <taxon>Bacillati</taxon>
        <taxon>Bacillota</taxon>
        <taxon>Bacilli</taxon>
        <taxon>Bacillales</taxon>
        <taxon>Paenibacillaceae</taxon>
        <taxon>Paenibacillus</taxon>
    </lineage>
</organism>
<keyword evidence="13 14" id="KW-0472">Membrane</keyword>
<sequence>MRLFLREHLSLLIFTLFEFLAVLMVFWFDGYNHPLTAIYALLLGLFIFAGYLVFRYFTHRGFYERLSHPVDSLAESVHRHESSPLPAALSELMETQYRQYQNMLQNWERKNEDYLTFMNQWVHQMKTPLSVIEMVTQDEEDERMISISEESDRLRRGLEMVLYVARLDTFEQDFSVEDVNLKQITSEAVHEHKRYFIRSHVYPEVLVDESMSVRTDAKWMRFILEQLLSNAIKYSAGSGQKVTLTAKADGRAVILEIQDRGVGIPKADLPRVFRPFYTGENGRRFKESTGMGLYLVKEVISRLNHQIELESAEGQGTRVRIRFPYAL</sequence>
<evidence type="ECO:0000256" key="2">
    <source>
        <dbReference type="ARBA" id="ARBA00004651"/>
    </source>
</evidence>
<evidence type="ECO:0000256" key="10">
    <source>
        <dbReference type="ARBA" id="ARBA00022840"/>
    </source>
</evidence>
<accession>A0ABU6GMY6</accession>
<evidence type="ECO:0000256" key="12">
    <source>
        <dbReference type="ARBA" id="ARBA00023012"/>
    </source>
</evidence>
<dbReference type="RefSeq" id="WP_326088832.1">
    <property type="nucleotide sequence ID" value="NZ_JARLKZ010000008.1"/>
</dbReference>
<comment type="subcellular location">
    <subcellularLocation>
        <location evidence="2">Cell membrane</location>
        <topology evidence="2">Multi-pass membrane protein</topology>
    </subcellularLocation>
</comment>
<evidence type="ECO:0000256" key="6">
    <source>
        <dbReference type="ARBA" id="ARBA00022679"/>
    </source>
</evidence>
<gene>
    <name evidence="16" type="ORF">P4H66_14770</name>
</gene>
<dbReference type="GO" id="GO:0016301">
    <property type="term" value="F:kinase activity"/>
    <property type="evidence" value="ECO:0007669"/>
    <property type="project" value="UniProtKB-KW"/>
</dbReference>
<evidence type="ECO:0000256" key="8">
    <source>
        <dbReference type="ARBA" id="ARBA00022741"/>
    </source>
</evidence>
<evidence type="ECO:0000259" key="15">
    <source>
        <dbReference type="PROSITE" id="PS50109"/>
    </source>
</evidence>
<keyword evidence="8" id="KW-0547">Nucleotide-binding</keyword>
<dbReference type="InterPro" id="IPR036097">
    <property type="entry name" value="HisK_dim/P_sf"/>
</dbReference>
<keyword evidence="10" id="KW-0067">ATP-binding</keyword>
<evidence type="ECO:0000256" key="5">
    <source>
        <dbReference type="ARBA" id="ARBA00022553"/>
    </source>
</evidence>
<dbReference type="InterPro" id="IPR003594">
    <property type="entry name" value="HATPase_dom"/>
</dbReference>
<dbReference type="InterPro" id="IPR003661">
    <property type="entry name" value="HisK_dim/P_dom"/>
</dbReference>
<evidence type="ECO:0000313" key="16">
    <source>
        <dbReference type="EMBL" id="MEC0241112.1"/>
    </source>
</evidence>
<dbReference type="InterPro" id="IPR036890">
    <property type="entry name" value="HATPase_C_sf"/>
</dbReference>
<keyword evidence="5" id="KW-0597">Phosphoprotein</keyword>
<comment type="caution">
    <text evidence="16">The sequence shown here is derived from an EMBL/GenBank/DDBJ whole genome shotgun (WGS) entry which is preliminary data.</text>
</comment>
<dbReference type="InterPro" id="IPR050351">
    <property type="entry name" value="BphY/WalK/GraS-like"/>
</dbReference>
<keyword evidence="12" id="KW-0902">Two-component regulatory system</keyword>
<protein>
    <recommendedName>
        <fullName evidence="3">histidine kinase</fullName>
        <ecNumber evidence="3">2.7.13.3</ecNumber>
    </recommendedName>
</protein>
<dbReference type="PRINTS" id="PR00344">
    <property type="entry name" value="BCTRLSENSOR"/>
</dbReference>
<dbReference type="EC" id="2.7.13.3" evidence="3"/>
<evidence type="ECO:0000313" key="17">
    <source>
        <dbReference type="Proteomes" id="UP001344632"/>
    </source>
</evidence>
<feature type="transmembrane region" description="Helical" evidence="14">
    <location>
        <begin position="34"/>
        <end position="57"/>
    </location>
</feature>
<reference evidence="16 17" key="1">
    <citation type="submission" date="2023-03" db="EMBL/GenBank/DDBJ databases">
        <title>Bacillus Genome Sequencing.</title>
        <authorList>
            <person name="Dunlap C."/>
        </authorList>
    </citation>
    <scope>NUCLEOTIDE SEQUENCE [LARGE SCALE GENOMIC DNA]</scope>
    <source>
        <strain evidence="16 17">BD-525</strain>
    </source>
</reference>
<dbReference type="Gene3D" id="3.30.565.10">
    <property type="entry name" value="Histidine kinase-like ATPase, C-terminal domain"/>
    <property type="match status" value="1"/>
</dbReference>
<dbReference type="PANTHER" id="PTHR45453">
    <property type="entry name" value="PHOSPHATE REGULON SENSOR PROTEIN PHOR"/>
    <property type="match status" value="1"/>
</dbReference>
<dbReference type="CDD" id="cd00082">
    <property type="entry name" value="HisKA"/>
    <property type="match status" value="1"/>
</dbReference>
<dbReference type="InterPro" id="IPR005467">
    <property type="entry name" value="His_kinase_dom"/>
</dbReference>
<evidence type="ECO:0000256" key="11">
    <source>
        <dbReference type="ARBA" id="ARBA00022989"/>
    </source>
</evidence>
<evidence type="ECO:0000256" key="9">
    <source>
        <dbReference type="ARBA" id="ARBA00022777"/>
    </source>
</evidence>
<keyword evidence="11 14" id="KW-1133">Transmembrane helix</keyword>
<dbReference type="Gene3D" id="1.10.287.130">
    <property type="match status" value="1"/>
</dbReference>
<evidence type="ECO:0000256" key="7">
    <source>
        <dbReference type="ARBA" id="ARBA00022692"/>
    </source>
</evidence>
<keyword evidence="9 16" id="KW-0418">Kinase</keyword>
<dbReference type="SUPFAM" id="SSF47384">
    <property type="entry name" value="Homodimeric domain of signal transducing histidine kinase"/>
    <property type="match status" value="1"/>
</dbReference>
<evidence type="ECO:0000256" key="4">
    <source>
        <dbReference type="ARBA" id="ARBA00022475"/>
    </source>
</evidence>